<dbReference type="AlphaFoldDB" id="A0A6A5ZES0"/>
<proteinExistence type="predicted"/>
<organism evidence="7 8">
    <name type="scientific">Lophiotrema nucula</name>
    <dbReference type="NCBI Taxonomy" id="690887"/>
    <lineage>
        <taxon>Eukaryota</taxon>
        <taxon>Fungi</taxon>
        <taxon>Dikarya</taxon>
        <taxon>Ascomycota</taxon>
        <taxon>Pezizomycotina</taxon>
        <taxon>Dothideomycetes</taxon>
        <taxon>Pleosporomycetidae</taxon>
        <taxon>Pleosporales</taxon>
        <taxon>Lophiotremataceae</taxon>
        <taxon>Lophiotrema</taxon>
    </lineage>
</organism>
<feature type="compositionally biased region" description="Acidic residues" evidence="5">
    <location>
        <begin position="488"/>
        <end position="506"/>
    </location>
</feature>
<feature type="region of interest" description="Disordered" evidence="5">
    <location>
        <begin position="71"/>
        <end position="139"/>
    </location>
</feature>
<feature type="compositionally biased region" description="Polar residues" evidence="5">
    <location>
        <begin position="514"/>
        <end position="523"/>
    </location>
</feature>
<keyword evidence="1" id="KW-0479">Metal-binding</keyword>
<keyword evidence="3" id="KW-0862">Zinc</keyword>
<dbReference type="Proteomes" id="UP000799770">
    <property type="component" value="Unassembled WGS sequence"/>
</dbReference>
<dbReference type="GO" id="GO:0008270">
    <property type="term" value="F:zinc ion binding"/>
    <property type="evidence" value="ECO:0007669"/>
    <property type="project" value="UniProtKB-KW"/>
</dbReference>
<sequence length="803" mass="88664">MTDDTPSGTGRGGPLDSRDCPDDLEMLMAFRAIGYTSASSTGHSATAEGSLSIFWSKVRSGTACPFRHEVSDTAQQSTAAVQPARRSQASGPLQQPESSEDPARSPIVQSRSSSGRQQAVNTSRITQRPLPQSQQADPRGYELLQLRRRFTPVEEHAEDGSTTLTFHLRPSDPDFPFEMDALHCTLRVPSDYPSAGFPTLRVTNSDMARGYQINVERGFDQIVVEAKSSSLLNHLNALDRRLESLLSSQKADTIKIVSHSRRPDKAHTELFASASGTSPLGPQAHFQASTTASQAIANPVNPDNIVQSAEEQTQARSIRAAETRQLESRLGRLPQYSKSSDGLAYTIPLEPRRRKELPSQLQAVKCLRLIVPETYNSVPCRIELVGVIGDAKLNVEERFRERAAESPQISLLNHVNYLSQNIHTMAKDQPKTRAVMGIVENSLPQLTISQPLELKETQDTLEPNPSPQDPDRPHILTIPRPLEWQASPEDEAESSDSYSEDDDEFEAHEHTTGSDEQTLSAAGSTPEKGILVSFPHLEMFGIELLEIGTLNITVKCDRCKQTNDVAGLRNNADGKHALTESCRKCASQLTIGFRAELMHTNSIRAGYLDLDGCTVIDMLPSAFVPTCAECSATYAQVGVNSVRGDTSMAFCRECHRKMIRASQAPARKKRPESLGIVAGQELPNRGRCSHYKKSYRWFRFSCCNKVFPCDSAVYRVPSQTKGGVDVGGDRCHDEASDHDLEHANRMICGFCSREQNYRPKDCGICHAFLTVRPGKGFWEGGQGLVRRPKNLEEVMFVDVSWPC</sequence>
<dbReference type="EMBL" id="ML977319">
    <property type="protein sequence ID" value="KAF2117423.1"/>
    <property type="molecule type" value="Genomic_DNA"/>
</dbReference>
<evidence type="ECO:0000313" key="8">
    <source>
        <dbReference type="Proteomes" id="UP000799770"/>
    </source>
</evidence>
<feature type="compositionally biased region" description="Polar residues" evidence="5">
    <location>
        <begin position="72"/>
        <end position="97"/>
    </location>
</feature>
<protein>
    <submittedName>
        <fullName evidence="7">CHY zinc finger-domain-containing protein</fullName>
    </submittedName>
</protein>
<name>A0A6A5ZES0_9PLEO</name>
<keyword evidence="8" id="KW-1185">Reference proteome</keyword>
<reference evidence="7" key="1">
    <citation type="journal article" date="2020" name="Stud. Mycol.">
        <title>101 Dothideomycetes genomes: a test case for predicting lifestyles and emergence of pathogens.</title>
        <authorList>
            <person name="Haridas S."/>
            <person name="Albert R."/>
            <person name="Binder M."/>
            <person name="Bloem J."/>
            <person name="Labutti K."/>
            <person name="Salamov A."/>
            <person name="Andreopoulos B."/>
            <person name="Baker S."/>
            <person name="Barry K."/>
            <person name="Bills G."/>
            <person name="Bluhm B."/>
            <person name="Cannon C."/>
            <person name="Castanera R."/>
            <person name="Culley D."/>
            <person name="Daum C."/>
            <person name="Ezra D."/>
            <person name="Gonzalez J."/>
            <person name="Henrissat B."/>
            <person name="Kuo A."/>
            <person name="Liang C."/>
            <person name="Lipzen A."/>
            <person name="Lutzoni F."/>
            <person name="Magnuson J."/>
            <person name="Mondo S."/>
            <person name="Nolan M."/>
            <person name="Ohm R."/>
            <person name="Pangilinan J."/>
            <person name="Park H.-J."/>
            <person name="Ramirez L."/>
            <person name="Alfaro M."/>
            <person name="Sun H."/>
            <person name="Tritt A."/>
            <person name="Yoshinaga Y."/>
            <person name="Zwiers L.-H."/>
            <person name="Turgeon B."/>
            <person name="Goodwin S."/>
            <person name="Spatafora J."/>
            <person name="Crous P."/>
            <person name="Grigoriev I."/>
        </authorList>
    </citation>
    <scope>NUCLEOTIDE SEQUENCE</scope>
    <source>
        <strain evidence="7">CBS 627.86</strain>
    </source>
</reference>
<feature type="compositionally biased region" description="Polar residues" evidence="5">
    <location>
        <begin position="107"/>
        <end position="136"/>
    </location>
</feature>
<evidence type="ECO:0000256" key="5">
    <source>
        <dbReference type="SAM" id="MobiDB-lite"/>
    </source>
</evidence>
<keyword evidence="2 4" id="KW-0863">Zinc-finger</keyword>
<dbReference type="PROSITE" id="PS51266">
    <property type="entry name" value="ZF_CHY"/>
    <property type="match status" value="1"/>
</dbReference>
<evidence type="ECO:0000256" key="4">
    <source>
        <dbReference type="PROSITE-ProRule" id="PRU00601"/>
    </source>
</evidence>
<dbReference type="InterPro" id="IPR008913">
    <property type="entry name" value="Znf_CHY"/>
</dbReference>
<accession>A0A6A5ZES0</accession>
<evidence type="ECO:0000256" key="2">
    <source>
        <dbReference type="ARBA" id="ARBA00022771"/>
    </source>
</evidence>
<evidence type="ECO:0000313" key="7">
    <source>
        <dbReference type="EMBL" id="KAF2117423.1"/>
    </source>
</evidence>
<evidence type="ECO:0000256" key="1">
    <source>
        <dbReference type="ARBA" id="ARBA00022723"/>
    </source>
</evidence>
<gene>
    <name evidence="7" type="ORF">BDV96DRAFT_598324</name>
</gene>
<evidence type="ECO:0000256" key="3">
    <source>
        <dbReference type="ARBA" id="ARBA00022833"/>
    </source>
</evidence>
<feature type="region of interest" description="Disordered" evidence="5">
    <location>
        <begin position="457"/>
        <end position="524"/>
    </location>
</feature>
<dbReference type="SUPFAM" id="SSF161219">
    <property type="entry name" value="CHY zinc finger-like"/>
    <property type="match status" value="1"/>
</dbReference>
<dbReference type="InterPro" id="IPR037274">
    <property type="entry name" value="Znf_CHY_sf"/>
</dbReference>
<evidence type="ECO:0000259" key="6">
    <source>
        <dbReference type="PROSITE" id="PS51266"/>
    </source>
</evidence>
<feature type="region of interest" description="Disordered" evidence="5">
    <location>
        <begin position="1"/>
        <end position="21"/>
    </location>
</feature>
<feature type="domain" description="CHY-type" evidence="6">
    <location>
        <begin position="681"/>
        <end position="767"/>
    </location>
</feature>
<dbReference type="OrthoDB" id="10253329at2759"/>